<dbReference type="PANTHER" id="PTHR43649">
    <property type="entry name" value="ARABINOSE-BINDING PROTEIN-RELATED"/>
    <property type="match status" value="1"/>
</dbReference>
<dbReference type="AlphaFoldDB" id="A0A938X0V1"/>
<keyword evidence="5" id="KW-0449">Lipoprotein</keyword>
<dbReference type="Pfam" id="PF01547">
    <property type="entry name" value="SBP_bac_1"/>
    <property type="match status" value="1"/>
</dbReference>
<dbReference type="PROSITE" id="PS51257">
    <property type="entry name" value="PROKAR_LIPOPROTEIN"/>
    <property type="match status" value="1"/>
</dbReference>
<reference evidence="6" key="2">
    <citation type="journal article" date="2021" name="Sci. Rep.">
        <title>The distribution of antibiotic resistance genes in chicken gut microbiota commensals.</title>
        <authorList>
            <person name="Juricova H."/>
            <person name="Matiasovicova J."/>
            <person name="Kubasova T."/>
            <person name="Cejkova D."/>
            <person name="Rychlik I."/>
        </authorList>
    </citation>
    <scope>NUCLEOTIDE SEQUENCE</scope>
    <source>
        <strain evidence="6">An420c</strain>
    </source>
</reference>
<keyword evidence="1" id="KW-1003">Cell membrane</keyword>
<keyword evidence="7" id="KW-1185">Reference proteome</keyword>
<evidence type="ECO:0000256" key="5">
    <source>
        <dbReference type="ARBA" id="ARBA00023288"/>
    </source>
</evidence>
<dbReference type="RefSeq" id="WP_204908286.1">
    <property type="nucleotide sequence ID" value="NZ_JACJLV010000008.1"/>
</dbReference>
<dbReference type="PANTHER" id="PTHR43649:SF33">
    <property type="entry name" value="POLYGALACTURONAN_RHAMNOGALACTURONAN-BINDING PROTEIN YTCQ"/>
    <property type="match status" value="1"/>
</dbReference>
<dbReference type="Proteomes" id="UP000713880">
    <property type="component" value="Unassembled WGS sequence"/>
</dbReference>
<accession>A0A938X0V1</accession>
<dbReference type="Gene3D" id="3.40.190.10">
    <property type="entry name" value="Periplasmic binding protein-like II"/>
    <property type="match status" value="2"/>
</dbReference>
<dbReference type="InterPro" id="IPR006059">
    <property type="entry name" value="SBP"/>
</dbReference>
<evidence type="ECO:0000256" key="4">
    <source>
        <dbReference type="ARBA" id="ARBA00023139"/>
    </source>
</evidence>
<evidence type="ECO:0000256" key="1">
    <source>
        <dbReference type="ARBA" id="ARBA00022475"/>
    </source>
</evidence>
<dbReference type="EMBL" id="JACJLV010000008">
    <property type="protein sequence ID" value="MBM6826232.1"/>
    <property type="molecule type" value="Genomic_DNA"/>
</dbReference>
<evidence type="ECO:0000313" key="7">
    <source>
        <dbReference type="Proteomes" id="UP000713880"/>
    </source>
</evidence>
<evidence type="ECO:0000256" key="2">
    <source>
        <dbReference type="ARBA" id="ARBA00022729"/>
    </source>
</evidence>
<reference evidence="6" key="1">
    <citation type="submission" date="2020-08" db="EMBL/GenBank/DDBJ databases">
        <authorList>
            <person name="Cejkova D."/>
            <person name="Kubasova T."/>
            <person name="Jahodarova E."/>
            <person name="Rychlik I."/>
        </authorList>
    </citation>
    <scope>NUCLEOTIDE SEQUENCE</scope>
    <source>
        <strain evidence="6">An420c</strain>
    </source>
</reference>
<proteinExistence type="predicted"/>
<evidence type="ECO:0000313" key="6">
    <source>
        <dbReference type="EMBL" id="MBM6826232.1"/>
    </source>
</evidence>
<keyword evidence="2" id="KW-0732">Signal</keyword>
<dbReference type="InterPro" id="IPR050490">
    <property type="entry name" value="Bact_solute-bd_prot1"/>
</dbReference>
<organism evidence="6 7">
    <name type="scientific">Mordavella massiliensis</name>
    <dbReference type="NCBI Taxonomy" id="1871024"/>
    <lineage>
        <taxon>Bacteria</taxon>
        <taxon>Bacillati</taxon>
        <taxon>Bacillota</taxon>
        <taxon>Clostridia</taxon>
        <taxon>Eubacteriales</taxon>
        <taxon>Clostridiaceae</taxon>
        <taxon>Mordavella</taxon>
    </lineage>
</organism>
<sequence>MKKKVTAVFLVLTLLLSMAAVAGCGSDSSADGKTEIEIIQYKMEATDYFDALEKEFNETHDDIHLTIDSPNDASTIMKTRFIREDYPDIIGIGGDINYSYYVDAEILADLSDWDGMSNIKEAYLDIAEALEFVPTDGTYIAPYMANAAGILYNKDMFEEHGWEIPTNWDELISLCEEIQSEGILPFYFGFRDTWTCLAPWNAIAVDLAPADICKQVNRGEATFTDAYREAAEKYLQLMDYGPDDPLAYGYNDACTSFANGESAMYPIGSYAVPQIQSVNPDMNIDSFVMPASDSSDGNTLNSGIDLGFSVTAACENKEAAYEVLDFLYEDDNIQAYIDDQNAISCKEGDYQLGSMLDGMSEYIESGNMTDYQDHYYPSEMAVDAILQTYVVNGDIEQFLSRFDTDWQRYNRDIIRTVQEYEEENGSAE</sequence>
<keyword evidence="4" id="KW-0564">Palmitate</keyword>
<keyword evidence="3" id="KW-0472">Membrane</keyword>
<comment type="caution">
    <text evidence="6">The sequence shown here is derived from an EMBL/GenBank/DDBJ whole genome shotgun (WGS) entry which is preliminary data.</text>
</comment>
<gene>
    <name evidence="6" type="ORF">H6A13_03800</name>
</gene>
<protein>
    <submittedName>
        <fullName evidence="6">Extracellular solute-binding protein</fullName>
    </submittedName>
</protein>
<name>A0A938X0V1_9CLOT</name>
<evidence type="ECO:0000256" key="3">
    <source>
        <dbReference type="ARBA" id="ARBA00023136"/>
    </source>
</evidence>
<dbReference type="SUPFAM" id="SSF53850">
    <property type="entry name" value="Periplasmic binding protein-like II"/>
    <property type="match status" value="1"/>
</dbReference>